<dbReference type="OrthoDB" id="6267474at2"/>
<accession>A0A411PIA9</accession>
<dbReference type="AlphaFoldDB" id="A0A411PIA9"/>
<keyword evidence="3" id="KW-1185">Reference proteome</keyword>
<feature type="compositionally biased region" description="Polar residues" evidence="1">
    <location>
        <begin position="55"/>
        <end position="69"/>
    </location>
</feature>
<reference evidence="2 3" key="1">
    <citation type="submission" date="2019-02" db="EMBL/GenBank/DDBJ databases">
        <title>Shewanella sp. D4-2 isolated from Dokdo Island.</title>
        <authorList>
            <person name="Baek K."/>
        </authorList>
    </citation>
    <scope>NUCLEOTIDE SEQUENCE [LARGE SCALE GENOMIC DNA]</scope>
    <source>
        <strain evidence="2 3">D4-2</strain>
    </source>
</reference>
<evidence type="ECO:0000313" key="2">
    <source>
        <dbReference type="EMBL" id="QBF83337.1"/>
    </source>
</evidence>
<gene>
    <name evidence="2" type="ORF">EXU30_11960</name>
</gene>
<protein>
    <submittedName>
        <fullName evidence="2">Uncharacterized protein</fullName>
    </submittedName>
</protein>
<organism evidence="2 3">
    <name type="scientific">Shewanella maritima</name>
    <dbReference type="NCBI Taxonomy" id="2520507"/>
    <lineage>
        <taxon>Bacteria</taxon>
        <taxon>Pseudomonadati</taxon>
        <taxon>Pseudomonadota</taxon>
        <taxon>Gammaproteobacteria</taxon>
        <taxon>Alteromonadales</taxon>
        <taxon>Shewanellaceae</taxon>
        <taxon>Shewanella</taxon>
    </lineage>
</organism>
<dbReference type="Proteomes" id="UP000291106">
    <property type="component" value="Chromosome"/>
</dbReference>
<name>A0A411PIA9_9GAMM</name>
<feature type="region of interest" description="Disordered" evidence="1">
    <location>
        <begin position="16"/>
        <end position="43"/>
    </location>
</feature>
<evidence type="ECO:0000313" key="3">
    <source>
        <dbReference type="Proteomes" id="UP000291106"/>
    </source>
</evidence>
<dbReference type="RefSeq" id="WP_130600349.1">
    <property type="nucleotide sequence ID" value="NZ_CP036200.1"/>
</dbReference>
<dbReference type="KEGG" id="smai:EXU30_11960"/>
<feature type="compositionally biased region" description="Basic residues" evidence="1">
    <location>
        <begin position="16"/>
        <end position="25"/>
    </location>
</feature>
<sequence length="95" mass="10784">MSGLDSIYAMVARPQRLKSERKRKVAQVNSDTQIQAEDHQGNHNTELFNMAAQQRSVQEKLAQNKSNQQAKDKLLTDDDAPLTNKTKPHKIDVEI</sequence>
<evidence type="ECO:0000256" key="1">
    <source>
        <dbReference type="SAM" id="MobiDB-lite"/>
    </source>
</evidence>
<proteinExistence type="predicted"/>
<feature type="region of interest" description="Disordered" evidence="1">
    <location>
        <begin position="55"/>
        <end position="95"/>
    </location>
</feature>
<dbReference type="EMBL" id="CP036200">
    <property type="protein sequence ID" value="QBF83337.1"/>
    <property type="molecule type" value="Genomic_DNA"/>
</dbReference>